<dbReference type="GO" id="GO:0003677">
    <property type="term" value="F:DNA binding"/>
    <property type="evidence" value="ECO:0007669"/>
    <property type="project" value="InterPro"/>
</dbReference>
<dbReference type="Pfam" id="PF04082">
    <property type="entry name" value="Fungal_trans"/>
    <property type="match status" value="1"/>
</dbReference>
<dbReference type="InterPro" id="IPR001138">
    <property type="entry name" value="Zn2Cys6_DnaBD"/>
</dbReference>
<dbReference type="PROSITE" id="PS50048">
    <property type="entry name" value="ZN2_CY6_FUNGAL_2"/>
    <property type="match status" value="1"/>
</dbReference>
<dbReference type="InterPro" id="IPR007219">
    <property type="entry name" value="XnlR_reg_dom"/>
</dbReference>
<feature type="compositionally biased region" description="Low complexity" evidence="3">
    <location>
        <begin position="737"/>
        <end position="752"/>
    </location>
</feature>
<dbReference type="PANTHER" id="PTHR46910:SF4">
    <property type="entry name" value="ZN(2)-C6 FUNGAL-TYPE DOMAIN-CONTAINING PROTEIN"/>
    <property type="match status" value="1"/>
</dbReference>
<protein>
    <recommendedName>
        <fullName evidence="4">Zn(2)-C6 fungal-type domain-containing protein</fullName>
    </recommendedName>
</protein>
<comment type="caution">
    <text evidence="5">The sequence shown here is derived from an EMBL/GenBank/DDBJ whole genome shotgun (WGS) entry which is preliminary data.</text>
</comment>
<sequence length="919" mass="101803">MPGRPPKRPAEAGDAATPFDDVASIPAAKVKLPRLDKGGQEDFSSVVKNRLSSYTRTGQACDRCKVRKIRCDALPEGCSHCISQNLDCFVTDRVTGRTERRGYLQELEREKTDMMSHIRELEKLLENNGTEVKPYQWSPYAISYSTPGANYDHMGNAIEDPNEKDAWTKVGSVWVKNYNYKPSGGRSFPRSTLESRPVHNHLGVGSDSAPLSSIKGTQLSILGTTIDVTSFDAPDIDEPIPDAKEAQPLYNKSLQSFLQSSMNINPTVNIELPSRGDAFTYSEWYFLMIWPFLPVLHKPSFMNILTRMYDEPGFEASVPDQVMVHMVFATIYFQYGVRNWEQQETRSQLNELSNKHYHYALSKMFDLASSQSVAAVQAMAMICAHSRSFPKPGCGSMVTNFAFHRAIDLNMHRAMKAPGETTNLENEIRKRTWWTILLVYVTLNGRLGRPMPITVEEYDVEFPEPIADEALTPDGVDPSVTTPCTYHVGLAGFKILPLFMEMYSNIYSVKRDPKNYVDVVNSLEEQLRLWKENLPEPLQINPGQTEHEGRMYALYIQMYALELRLCLRHPSVAMTSDRKFLLENARICEETAAHMLNAVKSLVKLKSLDTTWYQMAVYGAAIFTTLVAHWERRFEATSNQIATLREEMKDWMEIINATVSLLGEQDSKYALLNSDTNLSSLGTGARISNEISVIIERTISWIEHDQKQKDSSLPPTIKPEPSTAEASPFQLTSQPQAAQALAASADEAATKAFYPDGLPGGENENGTTPYPSLAYAEQPPNANTMASTSNFEVNNGNSYTPAATQPTNGDDNTAETNPLIAFASQATQHVADPAGSATAAELLWRQSASQGNTWHDWTAAMADSQDRYSANALLTLGGASRDPNAVTEAATVADMASVTAPVGQWPLIIFDGAGAPGGQ</sequence>
<dbReference type="CDD" id="cd00067">
    <property type="entry name" value="GAL4"/>
    <property type="match status" value="1"/>
</dbReference>
<dbReference type="GO" id="GO:0006351">
    <property type="term" value="P:DNA-templated transcription"/>
    <property type="evidence" value="ECO:0007669"/>
    <property type="project" value="InterPro"/>
</dbReference>
<dbReference type="SMART" id="SM00906">
    <property type="entry name" value="Fungal_trans"/>
    <property type="match status" value="1"/>
</dbReference>
<dbReference type="PANTHER" id="PTHR46910">
    <property type="entry name" value="TRANSCRIPTION FACTOR PDR1"/>
    <property type="match status" value="1"/>
</dbReference>
<dbReference type="InterPro" id="IPR036864">
    <property type="entry name" value="Zn2-C6_fun-type_DNA-bd_sf"/>
</dbReference>
<name>A0A135UDL9_9PEZI</name>
<dbReference type="SUPFAM" id="SSF57701">
    <property type="entry name" value="Zn2/Cys6 DNA-binding domain"/>
    <property type="match status" value="1"/>
</dbReference>
<dbReference type="InterPro" id="IPR050987">
    <property type="entry name" value="AtrR-like"/>
</dbReference>
<feature type="compositionally biased region" description="Polar residues" evidence="3">
    <location>
        <begin position="780"/>
        <end position="815"/>
    </location>
</feature>
<dbReference type="GO" id="GO:0008270">
    <property type="term" value="F:zinc ion binding"/>
    <property type="evidence" value="ECO:0007669"/>
    <property type="project" value="InterPro"/>
</dbReference>
<dbReference type="PROSITE" id="PS00463">
    <property type="entry name" value="ZN2_CY6_FUNGAL_1"/>
    <property type="match status" value="1"/>
</dbReference>
<evidence type="ECO:0000256" key="1">
    <source>
        <dbReference type="ARBA" id="ARBA00022723"/>
    </source>
</evidence>
<dbReference type="Gene3D" id="4.10.240.10">
    <property type="entry name" value="Zn(2)-C6 fungal-type DNA-binding domain"/>
    <property type="match status" value="1"/>
</dbReference>
<dbReference type="AlphaFoldDB" id="A0A135UDL9"/>
<keyword evidence="6" id="KW-1185">Reference proteome</keyword>
<dbReference type="STRING" id="1209931.A0A135UDL9"/>
<organism evidence="5 6">
    <name type="scientific">Colletotrichum salicis</name>
    <dbReference type="NCBI Taxonomy" id="1209931"/>
    <lineage>
        <taxon>Eukaryota</taxon>
        <taxon>Fungi</taxon>
        <taxon>Dikarya</taxon>
        <taxon>Ascomycota</taxon>
        <taxon>Pezizomycotina</taxon>
        <taxon>Sordariomycetes</taxon>
        <taxon>Hypocreomycetidae</taxon>
        <taxon>Glomerellales</taxon>
        <taxon>Glomerellaceae</taxon>
        <taxon>Colletotrichum</taxon>
        <taxon>Colletotrichum acutatum species complex</taxon>
    </lineage>
</organism>
<accession>A0A135UDL9</accession>
<dbReference type="EMBL" id="JFFI01001569">
    <property type="protein sequence ID" value="KXH58464.1"/>
    <property type="molecule type" value="Genomic_DNA"/>
</dbReference>
<proteinExistence type="predicted"/>
<dbReference type="Proteomes" id="UP000070121">
    <property type="component" value="Unassembled WGS sequence"/>
</dbReference>
<dbReference type="OrthoDB" id="4456959at2759"/>
<evidence type="ECO:0000256" key="2">
    <source>
        <dbReference type="ARBA" id="ARBA00023242"/>
    </source>
</evidence>
<evidence type="ECO:0000313" key="6">
    <source>
        <dbReference type="Proteomes" id="UP000070121"/>
    </source>
</evidence>
<keyword evidence="1" id="KW-0479">Metal-binding</keyword>
<dbReference type="Pfam" id="PF00172">
    <property type="entry name" value="Zn_clus"/>
    <property type="match status" value="1"/>
</dbReference>
<evidence type="ECO:0000256" key="3">
    <source>
        <dbReference type="SAM" id="MobiDB-lite"/>
    </source>
</evidence>
<gene>
    <name evidence="5" type="ORF">CSAL01_05049</name>
</gene>
<feature type="domain" description="Zn(2)-C6 fungal-type" evidence="4">
    <location>
        <begin position="60"/>
        <end position="88"/>
    </location>
</feature>
<evidence type="ECO:0000259" key="4">
    <source>
        <dbReference type="PROSITE" id="PS50048"/>
    </source>
</evidence>
<feature type="region of interest" description="Disordered" evidence="3">
    <location>
        <begin position="705"/>
        <end position="815"/>
    </location>
</feature>
<reference evidence="5 6" key="1">
    <citation type="submission" date="2014-02" db="EMBL/GenBank/DDBJ databases">
        <title>The genome sequence of Colletotrichum salicis CBS 607.94.</title>
        <authorList>
            <person name="Baroncelli R."/>
            <person name="Thon M.R."/>
        </authorList>
    </citation>
    <scope>NUCLEOTIDE SEQUENCE [LARGE SCALE GENOMIC DNA]</scope>
    <source>
        <strain evidence="5 6">CBS 607.94</strain>
    </source>
</reference>
<dbReference type="CDD" id="cd12148">
    <property type="entry name" value="fungal_TF_MHR"/>
    <property type="match status" value="1"/>
</dbReference>
<keyword evidence="2" id="KW-0539">Nucleus</keyword>
<evidence type="ECO:0000313" key="5">
    <source>
        <dbReference type="EMBL" id="KXH58464.1"/>
    </source>
</evidence>
<dbReference type="GO" id="GO:0000981">
    <property type="term" value="F:DNA-binding transcription factor activity, RNA polymerase II-specific"/>
    <property type="evidence" value="ECO:0007669"/>
    <property type="project" value="InterPro"/>
</dbReference>
<dbReference type="SMART" id="SM00066">
    <property type="entry name" value="GAL4"/>
    <property type="match status" value="1"/>
</dbReference>